<dbReference type="InterPro" id="IPR029060">
    <property type="entry name" value="PIN-like_dom_sf"/>
</dbReference>
<dbReference type="SUPFAM" id="SSF88723">
    <property type="entry name" value="PIN domain-like"/>
    <property type="match status" value="1"/>
</dbReference>
<reference evidence="2 3" key="1">
    <citation type="submission" date="2016-10" db="EMBL/GenBank/DDBJ databases">
        <authorList>
            <person name="de Groot N.N."/>
        </authorList>
    </citation>
    <scope>NUCLEOTIDE SEQUENCE [LARGE SCALE GENOMIC DNA]</scope>
    <source>
        <strain evidence="2 3">HL3</strain>
    </source>
</reference>
<protein>
    <submittedName>
        <fullName evidence="2">PIN domain nuclease, a component of toxin-antitoxin system (PIN domain)</fullName>
    </submittedName>
</protein>
<evidence type="ECO:0000313" key="3">
    <source>
        <dbReference type="Proteomes" id="UP000198611"/>
    </source>
</evidence>
<dbReference type="Proteomes" id="UP000198611">
    <property type="component" value="Unassembled WGS sequence"/>
</dbReference>
<evidence type="ECO:0000259" key="1">
    <source>
        <dbReference type="Pfam" id="PF01850"/>
    </source>
</evidence>
<dbReference type="EMBL" id="FOMJ01000001">
    <property type="protein sequence ID" value="SFC94967.1"/>
    <property type="molecule type" value="Genomic_DNA"/>
</dbReference>
<proteinExistence type="predicted"/>
<sequence>MVSAVNWAEVVQKASRHGVDVTGMREEFEDIGVAFEPFSPEQAEVAARLWHRTRPGGLSLADRACLALGMESRAAVLTADRDWARFELGIRIVLVR</sequence>
<dbReference type="STRING" id="1123397.SAMN05660831_00199"/>
<dbReference type="InterPro" id="IPR002716">
    <property type="entry name" value="PIN_dom"/>
</dbReference>
<accession>A0A1I1NBQ5</accession>
<organism evidence="2 3">
    <name type="scientific">Thiohalospira halophila DSM 15071</name>
    <dbReference type="NCBI Taxonomy" id="1123397"/>
    <lineage>
        <taxon>Bacteria</taxon>
        <taxon>Pseudomonadati</taxon>
        <taxon>Pseudomonadota</taxon>
        <taxon>Gammaproteobacteria</taxon>
        <taxon>Thiohalospirales</taxon>
        <taxon>Thiohalospiraceae</taxon>
        <taxon>Thiohalospira</taxon>
    </lineage>
</organism>
<evidence type="ECO:0000313" key="2">
    <source>
        <dbReference type="EMBL" id="SFC94967.1"/>
    </source>
</evidence>
<name>A0A1I1NBQ5_9GAMM</name>
<dbReference type="AlphaFoldDB" id="A0A1I1NBQ5"/>
<gene>
    <name evidence="2" type="ORF">SAMN05660831_00199</name>
</gene>
<feature type="domain" description="PIN" evidence="1">
    <location>
        <begin position="1"/>
        <end position="86"/>
    </location>
</feature>
<keyword evidence="3" id="KW-1185">Reference proteome</keyword>
<dbReference type="Gene3D" id="3.40.50.1010">
    <property type="entry name" value="5'-nuclease"/>
    <property type="match status" value="1"/>
</dbReference>
<dbReference type="CDD" id="cd18682">
    <property type="entry name" value="PIN_VapC-like"/>
    <property type="match status" value="1"/>
</dbReference>
<dbReference type="Pfam" id="PF01850">
    <property type="entry name" value="PIN"/>
    <property type="match status" value="1"/>
</dbReference>